<dbReference type="EMBL" id="VEPZ02001120">
    <property type="protein sequence ID" value="KAE8693267.1"/>
    <property type="molecule type" value="Genomic_DNA"/>
</dbReference>
<dbReference type="AlphaFoldDB" id="A0A6A2ZP99"/>
<evidence type="ECO:0000256" key="1">
    <source>
        <dbReference type="SAM" id="MobiDB-lite"/>
    </source>
</evidence>
<sequence length="80" mass="8456">MGSLDELAGVGSWWPGVPDGGGHDEYRSTMAMTRGEENQTISFQIAANGGRIGELWVGVGLAVDADDDDDALHCRADVVH</sequence>
<accession>A0A6A2ZP99</accession>
<organism evidence="2 3">
    <name type="scientific">Hibiscus syriacus</name>
    <name type="common">Rose of Sharon</name>
    <dbReference type="NCBI Taxonomy" id="106335"/>
    <lineage>
        <taxon>Eukaryota</taxon>
        <taxon>Viridiplantae</taxon>
        <taxon>Streptophyta</taxon>
        <taxon>Embryophyta</taxon>
        <taxon>Tracheophyta</taxon>
        <taxon>Spermatophyta</taxon>
        <taxon>Magnoliopsida</taxon>
        <taxon>eudicotyledons</taxon>
        <taxon>Gunneridae</taxon>
        <taxon>Pentapetalae</taxon>
        <taxon>rosids</taxon>
        <taxon>malvids</taxon>
        <taxon>Malvales</taxon>
        <taxon>Malvaceae</taxon>
        <taxon>Malvoideae</taxon>
        <taxon>Hibiscus</taxon>
    </lineage>
</organism>
<keyword evidence="3" id="KW-1185">Reference proteome</keyword>
<evidence type="ECO:0000313" key="2">
    <source>
        <dbReference type="EMBL" id="KAE8693267.1"/>
    </source>
</evidence>
<feature type="region of interest" description="Disordered" evidence="1">
    <location>
        <begin position="1"/>
        <end position="25"/>
    </location>
</feature>
<dbReference type="Proteomes" id="UP000436088">
    <property type="component" value="Unassembled WGS sequence"/>
</dbReference>
<proteinExistence type="predicted"/>
<reference evidence="2" key="1">
    <citation type="submission" date="2019-09" db="EMBL/GenBank/DDBJ databases">
        <title>Draft genome information of white flower Hibiscus syriacus.</title>
        <authorList>
            <person name="Kim Y.-M."/>
        </authorList>
    </citation>
    <scope>NUCLEOTIDE SEQUENCE [LARGE SCALE GENOMIC DNA]</scope>
    <source>
        <strain evidence="2">YM2019G1</strain>
    </source>
</reference>
<name>A0A6A2ZP99_HIBSY</name>
<comment type="caution">
    <text evidence="2">The sequence shown here is derived from an EMBL/GenBank/DDBJ whole genome shotgun (WGS) entry which is preliminary data.</text>
</comment>
<gene>
    <name evidence="2" type="ORF">F3Y22_tig00110813pilonHSYRG00017</name>
</gene>
<evidence type="ECO:0000313" key="3">
    <source>
        <dbReference type="Proteomes" id="UP000436088"/>
    </source>
</evidence>
<protein>
    <submittedName>
        <fullName evidence="2">Uncharacterized protein</fullName>
    </submittedName>
</protein>